<feature type="region of interest" description="Disordered" evidence="1">
    <location>
        <begin position="130"/>
        <end position="160"/>
    </location>
</feature>
<evidence type="ECO:0000313" key="3">
    <source>
        <dbReference type="Proteomes" id="UP000762676"/>
    </source>
</evidence>
<gene>
    <name evidence="2" type="ORF">ElyMa_001543700</name>
</gene>
<dbReference type="EMBL" id="BMAT01003066">
    <property type="protein sequence ID" value="GFS19376.1"/>
    <property type="molecule type" value="Genomic_DNA"/>
</dbReference>
<feature type="compositionally biased region" description="Basic and acidic residues" evidence="1">
    <location>
        <begin position="130"/>
        <end position="146"/>
    </location>
</feature>
<accession>A0AAV4JDB1</accession>
<feature type="compositionally biased region" description="Polar residues" evidence="1">
    <location>
        <begin position="147"/>
        <end position="160"/>
    </location>
</feature>
<evidence type="ECO:0000256" key="1">
    <source>
        <dbReference type="SAM" id="MobiDB-lite"/>
    </source>
</evidence>
<name>A0AAV4JDB1_9GAST</name>
<reference evidence="2 3" key="1">
    <citation type="journal article" date="2021" name="Elife">
        <title>Chloroplast acquisition without the gene transfer in kleptoplastic sea slugs, Plakobranchus ocellatus.</title>
        <authorList>
            <person name="Maeda T."/>
            <person name="Takahashi S."/>
            <person name="Yoshida T."/>
            <person name="Shimamura S."/>
            <person name="Takaki Y."/>
            <person name="Nagai Y."/>
            <person name="Toyoda A."/>
            <person name="Suzuki Y."/>
            <person name="Arimoto A."/>
            <person name="Ishii H."/>
            <person name="Satoh N."/>
            <person name="Nishiyama T."/>
            <person name="Hasebe M."/>
            <person name="Maruyama T."/>
            <person name="Minagawa J."/>
            <person name="Obokata J."/>
            <person name="Shigenobu S."/>
        </authorList>
    </citation>
    <scope>NUCLEOTIDE SEQUENCE [LARGE SCALE GENOMIC DNA]</scope>
</reference>
<proteinExistence type="predicted"/>
<dbReference type="Proteomes" id="UP000762676">
    <property type="component" value="Unassembled WGS sequence"/>
</dbReference>
<evidence type="ECO:0000313" key="2">
    <source>
        <dbReference type="EMBL" id="GFS19376.1"/>
    </source>
</evidence>
<sequence>MGDPGATFGNHSLYGDHWLATRTETFVGQGFLLILQTMFNLHTCPGGFSVLIEFRFGSSTALCYKDKLQLFAEQACNRWPGLSQRGTDYLECRQMLAAPGTSRWADAHRVRGIPHSRTSGLTWRGSRIKPDRRGWRGRKITRERNTDCGQSTDVRISSPE</sequence>
<dbReference type="AlphaFoldDB" id="A0AAV4JDB1"/>
<protein>
    <submittedName>
        <fullName evidence="2">Uncharacterized protein</fullName>
    </submittedName>
</protein>
<comment type="caution">
    <text evidence="2">The sequence shown here is derived from an EMBL/GenBank/DDBJ whole genome shotgun (WGS) entry which is preliminary data.</text>
</comment>
<keyword evidence="3" id="KW-1185">Reference proteome</keyword>
<organism evidence="2 3">
    <name type="scientific">Elysia marginata</name>
    <dbReference type="NCBI Taxonomy" id="1093978"/>
    <lineage>
        <taxon>Eukaryota</taxon>
        <taxon>Metazoa</taxon>
        <taxon>Spiralia</taxon>
        <taxon>Lophotrochozoa</taxon>
        <taxon>Mollusca</taxon>
        <taxon>Gastropoda</taxon>
        <taxon>Heterobranchia</taxon>
        <taxon>Euthyneura</taxon>
        <taxon>Panpulmonata</taxon>
        <taxon>Sacoglossa</taxon>
        <taxon>Placobranchoidea</taxon>
        <taxon>Plakobranchidae</taxon>
        <taxon>Elysia</taxon>
    </lineage>
</organism>